<dbReference type="Pfam" id="PF11720">
    <property type="entry name" value="Inhibitor_I78"/>
    <property type="match status" value="1"/>
</dbReference>
<gene>
    <name evidence="2" type="ORF">GCM10023332_06220</name>
</gene>
<feature type="signal peptide" evidence="1">
    <location>
        <begin position="1"/>
        <end position="27"/>
    </location>
</feature>
<comment type="caution">
    <text evidence="2">The sequence shown here is derived from an EMBL/GenBank/DDBJ whole genome shotgun (WGS) entry which is preliminary data.</text>
</comment>
<evidence type="ECO:0000256" key="1">
    <source>
        <dbReference type="SAM" id="SignalP"/>
    </source>
</evidence>
<accession>A0ABP9DRZ8</accession>
<name>A0ABP9DRZ8_9GAMM</name>
<dbReference type="PANTHER" id="PTHR39600:SF1">
    <property type="entry name" value="PEPTIDASE INHIBITOR I78 FAMILY PROTEIN"/>
    <property type="match status" value="1"/>
</dbReference>
<dbReference type="EMBL" id="BAABJY010000001">
    <property type="protein sequence ID" value="GAA4857274.1"/>
    <property type="molecule type" value="Genomic_DNA"/>
</dbReference>
<evidence type="ECO:0008006" key="4">
    <source>
        <dbReference type="Google" id="ProtNLM"/>
    </source>
</evidence>
<dbReference type="Gene3D" id="3.30.10.10">
    <property type="entry name" value="Trypsin Inhibitor V, subunit A"/>
    <property type="match status" value="1"/>
</dbReference>
<feature type="chain" id="PRO_5046572230" description="Peptidase inhibitor I78 family protein" evidence="1">
    <location>
        <begin position="28"/>
        <end position="105"/>
    </location>
</feature>
<evidence type="ECO:0000313" key="3">
    <source>
        <dbReference type="Proteomes" id="UP001501323"/>
    </source>
</evidence>
<protein>
    <recommendedName>
        <fullName evidence="4">Peptidase inhibitor I78 family protein</fullName>
    </recommendedName>
</protein>
<dbReference type="PANTHER" id="PTHR39600">
    <property type="entry name" value="PEPTIDASE INHIBITOR I78 FAMILY PROTEIN"/>
    <property type="match status" value="1"/>
</dbReference>
<reference evidence="3" key="1">
    <citation type="journal article" date="2019" name="Int. J. Syst. Evol. Microbiol.">
        <title>The Global Catalogue of Microorganisms (GCM) 10K type strain sequencing project: providing services to taxonomists for standard genome sequencing and annotation.</title>
        <authorList>
            <consortium name="The Broad Institute Genomics Platform"/>
            <consortium name="The Broad Institute Genome Sequencing Center for Infectious Disease"/>
            <person name="Wu L."/>
            <person name="Ma J."/>
        </authorList>
    </citation>
    <scope>NUCLEOTIDE SEQUENCE [LARGE SCALE GENOMIC DNA]</scope>
    <source>
        <strain evidence="3">JCM 18392</strain>
    </source>
</reference>
<dbReference type="PROSITE" id="PS51257">
    <property type="entry name" value="PROKAR_LIPOPROTEIN"/>
    <property type="match status" value="1"/>
</dbReference>
<dbReference type="Proteomes" id="UP001501323">
    <property type="component" value="Unassembled WGS sequence"/>
</dbReference>
<sequence length="105" mass="11335">MLDRSPRHHRASPWFGAMLLFALGACAPIAPPTEDPPMTSCNADAARVVIGRTASEDVVEQARRAAGARVARTLKPGQVVTMEYHPSRLNIDVDDDNVVVNVRCG</sequence>
<dbReference type="InterPro" id="IPR021719">
    <property type="entry name" value="Prot_inh_I78"/>
</dbReference>
<evidence type="ECO:0000313" key="2">
    <source>
        <dbReference type="EMBL" id="GAA4857274.1"/>
    </source>
</evidence>
<dbReference type="RefSeq" id="WP_345294028.1">
    <property type="nucleotide sequence ID" value="NZ_BAABJY010000001.1"/>
</dbReference>
<keyword evidence="1" id="KW-0732">Signal</keyword>
<proteinExistence type="predicted"/>
<keyword evidence="3" id="KW-1185">Reference proteome</keyword>
<organism evidence="2 3">
    <name type="scientific">Luteimonas vadosa</name>
    <dbReference type="NCBI Taxonomy" id="1165507"/>
    <lineage>
        <taxon>Bacteria</taxon>
        <taxon>Pseudomonadati</taxon>
        <taxon>Pseudomonadota</taxon>
        <taxon>Gammaproteobacteria</taxon>
        <taxon>Lysobacterales</taxon>
        <taxon>Lysobacteraceae</taxon>
        <taxon>Luteimonas</taxon>
    </lineage>
</organism>